<keyword evidence="2" id="KW-1185">Reference proteome</keyword>
<dbReference type="Proteomes" id="UP001060368">
    <property type="component" value="Chromosome"/>
</dbReference>
<evidence type="ECO:0000313" key="1">
    <source>
        <dbReference type="EMBL" id="UUX91173.1"/>
    </source>
</evidence>
<reference evidence="1" key="1">
    <citation type="submission" date="2022-04" db="EMBL/GenBank/DDBJ databases">
        <title>Complete genome of Methanoplanus endosymbiosus DSM 3599.</title>
        <authorList>
            <person name="Chen S.-C."/>
            <person name="You Y.-T."/>
            <person name="Zhou Y.-Z."/>
            <person name="Lai M.-C."/>
        </authorList>
    </citation>
    <scope>NUCLEOTIDE SEQUENCE</scope>
    <source>
        <strain evidence="1">DSM 3599</strain>
    </source>
</reference>
<evidence type="ECO:0000313" key="2">
    <source>
        <dbReference type="Proteomes" id="UP001060368"/>
    </source>
</evidence>
<dbReference type="KEGG" id="mend:L6E24_07205"/>
<dbReference type="EMBL" id="CP096115">
    <property type="protein sequence ID" value="UUX91173.1"/>
    <property type="molecule type" value="Genomic_DNA"/>
</dbReference>
<gene>
    <name evidence="1" type="ORF">L6E24_07205</name>
</gene>
<name>A0A9E7PJU2_9EURY</name>
<organism evidence="1 2">
    <name type="scientific">Methanoplanus endosymbiosus</name>
    <dbReference type="NCBI Taxonomy" id="33865"/>
    <lineage>
        <taxon>Archaea</taxon>
        <taxon>Methanobacteriati</taxon>
        <taxon>Methanobacteriota</taxon>
        <taxon>Stenosarchaea group</taxon>
        <taxon>Methanomicrobia</taxon>
        <taxon>Methanomicrobiales</taxon>
        <taxon>Methanomicrobiaceae</taxon>
        <taxon>Methanoplanus</taxon>
    </lineage>
</organism>
<sequence>MDHNDLLERDEYPSGYHTSIYQDYSSSMKYGTKEIRMMVLERDEAD</sequence>
<accession>A0A9E7PJU2</accession>
<dbReference type="RefSeq" id="WP_257741325.1">
    <property type="nucleotide sequence ID" value="NZ_CP096115.1"/>
</dbReference>
<proteinExistence type="predicted"/>
<protein>
    <submittedName>
        <fullName evidence="1">Uncharacterized protein</fullName>
    </submittedName>
</protein>
<dbReference type="GeneID" id="74307475"/>
<dbReference type="AlphaFoldDB" id="A0A9E7PJU2"/>